<feature type="coiled-coil region" evidence="1">
    <location>
        <begin position="929"/>
        <end position="964"/>
    </location>
</feature>
<feature type="compositionally biased region" description="Basic and acidic residues" evidence="2">
    <location>
        <begin position="347"/>
        <end position="369"/>
    </location>
</feature>
<keyword evidence="1" id="KW-0175">Coiled coil</keyword>
<reference evidence="4 5" key="1">
    <citation type="submission" date="2025-05" db="UniProtKB">
        <authorList>
            <consortium name="RefSeq"/>
        </authorList>
    </citation>
    <scope>IDENTIFICATION</scope>
</reference>
<feature type="compositionally biased region" description="Basic and acidic residues" evidence="2">
    <location>
        <begin position="316"/>
        <end position="329"/>
    </location>
</feature>
<feature type="compositionally biased region" description="Basic and acidic residues" evidence="2">
    <location>
        <begin position="455"/>
        <end position="468"/>
    </location>
</feature>
<feature type="region of interest" description="Disordered" evidence="2">
    <location>
        <begin position="455"/>
        <end position="486"/>
    </location>
</feature>
<keyword evidence="3" id="KW-1185">Reference proteome</keyword>
<gene>
    <name evidence="4 5" type="primary">LOC136080781</name>
</gene>
<feature type="compositionally biased region" description="Polar residues" evidence="2">
    <location>
        <begin position="469"/>
        <end position="484"/>
    </location>
</feature>
<dbReference type="GeneID" id="136080781"/>
<evidence type="ECO:0000313" key="3">
    <source>
        <dbReference type="Proteomes" id="UP001652625"/>
    </source>
</evidence>
<evidence type="ECO:0000313" key="4">
    <source>
        <dbReference type="RefSeq" id="XP_065653966.1"/>
    </source>
</evidence>
<organism evidence="3 4">
    <name type="scientific">Hydra vulgaris</name>
    <name type="common">Hydra</name>
    <name type="synonym">Hydra attenuata</name>
    <dbReference type="NCBI Taxonomy" id="6087"/>
    <lineage>
        <taxon>Eukaryota</taxon>
        <taxon>Metazoa</taxon>
        <taxon>Cnidaria</taxon>
        <taxon>Hydrozoa</taxon>
        <taxon>Hydroidolina</taxon>
        <taxon>Anthoathecata</taxon>
        <taxon>Aplanulata</taxon>
        <taxon>Hydridae</taxon>
        <taxon>Hydra</taxon>
    </lineage>
</organism>
<protein>
    <submittedName>
        <fullName evidence="4 5">Uncharacterized protein</fullName>
    </submittedName>
</protein>
<evidence type="ECO:0000256" key="1">
    <source>
        <dbReference type="SAM" id="Coils"/>
    </source>
</evidence>
<name>A0ABM4BXK6_HYDVU</name>
<accession>A0ABM4BXK6</accession>
<feature type="compositionally biased region" description="Polar residues" evidence="2">
    <location>
        <begin position="304"/>
        <end position="315"/>
    </location>
</feature>
<evidence type="ECO:0000256" key="2">
    <source>
        <dbReference type="SAM" id="MobiDB-lite"/>
    </source>
</evidence>
<feature type="compositionally biased region" description="Basic and acidic residues" evidence="2">
    <location>
        <begin position="386"/>
        <end position="399"/>
    </location>
</feature>
<evidence type="ECO:0000313" key="5">
    <source>
        <dbReference type="RefSeq" id="XP_065653967.1"/>
    </source>
</evidence>
<feature type="region of interest" description="Disordered" evidence="2">
    <location>
        <begin position="1128"/>
        <end position="1148"/>
    </location>
</feature>
<dbReference type="Proteomes" id="UP001652625">
    <property type="component" value="Chromosome 05"/>
</dbReference>
<feature type="compositionally biased region" description="Basic and acidic residues" evidence="2">
    <location>
        <begin position="1128"/>
        <end position="1146"/>
    </location>
</feature>
<proteinExistence type="predicted"/>
<dbReference type="RefSeq" id="XP_065653967.1">
    <property type="nucleotide sequence ID" value="XM_065797895.1"/>
</dbReference>
<sequence length="1169" mass="135504">MAYTSRIVSGYRSQPASCRNSLLIPPEYNVSNFSEDLSSFDIQFKKLMERTEKFTTRVEKLHSVSSNIKKSFRRLDSTVSGLRTHFDGTDDEIADRHRKESLTTEEEWRKFLDAGVLIEKAVELLRQHIHFPKPAFEYSPEERSPYSFDISSNTSLVSMPQSPTDDAMKLHLSGNNNLREKTVTLVKNIETLPLEAIKEETNKDKYQADNNFDRHSVTNPEKYNHLSNSTFKTNSCGESNVVRRNKSYYQVSKDSRDSRTKSLFEISTVDISPWIHNLNSNEVTKLGNNSNISTEKNNIGMDNKPSNKNNLSTFNNDKKNDENIQDSRNKKSASSSFHEYNTSNRIPLRERLAMKEKEKEEAKNREQVFDSKSLVAPTSKQAKIKAQKENGSKEGDSFKSRFLRQFRRNDKNEKCDIEATKERRRTTRKRSDEDISLTQPVVVLEECVNKETPFEQNLDGKRITEQKHNSSNTTEQKTDSTSNESFKRISNKYSAKKENLDKELNIKLENSSFFCSHGIESKNFDLTNKQQNHTSISHKADDHYKNHYLKNQQSSMFTNHTSNNHSNNVDVKNNQHNNSMFYNNEIKKHKKLDIDITIKQQIISNTTDNHSNNLDIINLQNDKNVLQMKNIYSTSNHPYELNIEKYSNENSERINDLNLIKYLNKNTTKPIFERTIKQNNIYFKDTVEPMKTYLANTIKSIETCFESTKKPIETFLVSDKSCEPLQKPIETFLVSDKSCEPLQVPLAKKTNLCKNYFKEESIYPFVTPSKQIDFSRILTVLKEFHQPVLEEDIAVISKVDQINLDSLFNNIYLDNLNFENHNSDIIINKQGKSTNTIDATNQRNQSSNTNHLIHQNHPNTNHPMQQLTDDNNSNALGNKKEHFLNKDQNSAINCHVNNLINNTDSVLNFEEKIPFMKDEELTVKSINSFDEMLNEFEKLTNEMHESLQNLNSTAKKKEESLMNQSKSTLNKPVLVNLFLEIQNTKEQTEIVSKLKEHSAFTKKKLFTSDHLDIIESEELNKKNLKQITKILDNEEILLSYDNLLKSREQMQKKSKIPILIKNESNLSEKCEKTIVSEKCEKSGVSETSSLYNFSNNCLKKVSTNVLSSDEFKNDVNYRETTPFTVDRHEKNKEKRVSYREKRESHMHLLRKKSSNEENIFSSDLTTSCI</sequence>
<dbReference type="RefSeq" id="XP_065653966.1">
    <property type="nucleotide sequence ID" value="XM_065797894.1"/>
</dbReference>
<feature type="compositionally biased region" description="Polar residues" evidence="2">
    <location>
        <begin position="332"/>
        <end position="345"/>
    </location>
</feature>
<feature type="compositionally biased region" description="Basic and acidic residues" evidence="2">
    <location>
        <begin position="407"/>
        <end position="421"/>
    </location>
</feature>
<feature type="region of interest" description="Disordered" evidence="2">
    <location>
        <begin position="294"/>
        <end position="434"/>
    </location>
</feature>